<dbReference type="NCBIfam" id="NF006738">
    <property type="entry name" value="PRK09267.1-4"/>
    <property type="match status" value="1"/>
</dbReference>
<dbReference type="PANTHER" id="PTHR42809:SF1">
    <property type="entry name" value="FLAVODOXIN 1"/>
    <property type="match status" value="1"/>
</dbReference>
<dbReference type="RefSeq" id="WP_009859838.1">
    <property type="nucleotide sequence ID" value="NZ_KQ033912.1"/>
</dbReference>
<keyword evidence="3 8" id="KW-0813">Transport</keyword>
<dbReference type="InterPro" id="IPR010086">
    <property type="entry name" value="Flavodoxin_lc"/>
</dbReference>
<evidence type="ECO:0000256" key="6">
    <source>
        <dbReference type="ARBA" id="ARBA00022982"/>
    </source>
</evidence>
<keyword evidence="7" id="KW-0535">Nitrogen fixation</keyword>
<accession>A0A0F5JF44</accession>
<reference evidence="10 11" key="1">
    <citation type="submission" date="2013-04" db="EMBL/GenBank/DDBJ databases">
        <title>The Genome Sequence of Parabacteroides goldsteinii DSM 19448.</title>
        <authorList>
            <consortium name="The Broad Institute Genomics Platform"/>
            <person name="Earl A."/>
            <person name="Ward D."/>
            <person name="Feldgarden M."/>
            <person name="Gevers D."/>
            <person name="Martens E."/>
            <person name="Sakamoto M."/>
            <person name="Benno Y."/>
            <person name="Song Y."/>
            <person name="Liu C."/>
            <person name="Lee J."/>
            <person name="Bolanos M."/>
            <person name="Vaisanen M.L."/>
            <person name="Finegold S.M."/>
            <person name="Walker B."/>
            <person name="Young S."/>
            <person name="Zeng Q."/>
            <person name="Gargeya S."/>
            <person name="Fitzgerald M."/>
            <person name="Haas B."/>
            <person name="Abouelleil A."/>
            <person name="Allen A.W."/>
            <person name="Alvarado L."/>
            <person name="Arachchi H.M."/>
            <person name="Berlin A.M."/>
            <person name="Chapman S.B."/>
            <person name="Gainer-Dewar J."/>
            <person name="Goldberg J."/>
            <person name="Griggs A."/>
            <person name="Gujja S."/>
            <person name="Hansen M."/>
            <person name="Howarth C."/>
            <person name="Imamovic A."/>
            <person name="Ireland A."/>
            <person name="Larimer J."/>
            <person name="McCowan C."/>
            <person name="Murphy C."/>
            <person name="Pearson M."/>
            <person name="Poon T.W."/>
            <person name="Priest M."/>
            <person name="Roberts A."/>
            <person name="Saif S."/>
            <person name="Shea T."/>
            <person name="Sisk P."/>
            <person name="Sykes S."/>
            <person name="Wortman J."/>
            <person name="Nusbaum C."/>
            <person name="Birren B."/>
        </authorList>
    </citation>
    <scope>NUCLEOTIDE SEQUENCE [LARGE SCALE GENOMIC DNA]</scope>
    <source>
        <strain evidence="10 11">DSM 19448</strain>
    </source>
</reference>
<dbReference type="NCBIfam" id="NF006739">
    <property type="entry name" value="PRK09267.1-5"/>
    <property type="match status" value="1"/>
</dbReference>
<comment type="caution">
    <text evidence="10">The sequence shown here is derived from an EMBL/GenBank/DDBJ whole genome shotgun (WGS) entry which is preliminary data.</text>
</comment>
<dbReference type="PATRIC" id="fig|927665.4.peg.2431"/>
<dbReference type="Proteomes" id="UP000033047">
    <property type="component" value="Unassembled WGS sequence"/>
</dbReference>
<dbReference type="EMBL" id="AQHV01000011">
    <property type="protein sequence ID" value="KKB56389.1"/>
    <property type="molecule type" value="Genomic_DNA"/>
</dbReference>
<dbReference type="PIRSF" id="PIRSF038996">
    <property type="entry name" value="FldA"/>
    <property type="match status" value="1"/>
</dbReference>
<evidence type="ECO:0000256" key="2">
    <source>
        <dbReference type="ARBA" id="ARBA00005267"/>
    </source>
</evidence>
<keyword evidence="5 8" id="KW-0288">FMN</keyword>
<dbReference type="PANTHER" id="PTHR42809">
    <property type="entry name" value="FLAVODOXIN 2"/>
    <property type="match status" value="1"/>
</dbReference>
<dbReference type="SUPFAM" id="SSF52218">
    <property type="entry name" value="Flavoproteins"/>
    <property type="match status" value="1"/>
</dbReference>
<dbReference type="STRING" id="927665.HMPREF1535_02364"/>
<dbReference type="InterPro" id="IPR029039">
    <property type="entry name" value="Flavoprotein-like_sf"/>
</dbReference>
<keyword evidence="6 8" id="KW-0249">Electron transport</keyword>
<evidence type="ECO:0000256" key="7">
    <source>
        <dbReference type="ARBA" id="ARBA00023231"/>
    </source>
</evidence>
<evidence type="ECO:0000256" key="5">
    <source>
        <dbReference type="ARBA" id="ARBA00022643"/>
    </source>
</evidence>
<evidence type="ECO:0000256" key="1">
    <source>
        <dbReference type="ARBA" id="ARBA00001917"/>
    </source>
</evidence>
<evidence type="ECO:0000313" key="11">
    <source>
        <dbReference type="Proteomes" id="UP000033047"/>
    </source>
</evidence>
<name>A0A0F5JF44_9BACT</name>
<evidence type="ECO:0000256" key="8">
    <source>
        <dbReference type="PIRNR" id="PIRNR038996"/>
    </source>
</evidence>
<protein>
    <recommendedName>
        <fullName evidence="8">Flavodoxin</fullName>
    </recommendedName>
</protein>
<dbReference type="InterPro" id="IPR001094">
    <property type="entry name" value="Flavdoxin-like"/>
</dbReference>
<dbReference type="PROSITE" id="PS00201">
    <property type="entry name" value="FLAVODOXIN"/>
    <property type="match status" value="1"/>
</dbReference>
<dbReference type="GO" id="GO:0009055">
    <property type="term" value="F:electron transfer activity"/>
    <property type="evidence" value="ECO:0007669"/>
    <property type="project" value="UniProtKB-UniRule"/>
</dbReference>
<dbReference type="InterPro" id="IPR001226">
    <property type="entry name" value="Flavodoxin_CS"/>
</dbReference>
<dbReference type="Gene3D" id="3.40.50.360">
    <property type="match status" value="1"/>
</dbReference>
<dbReference type="NCBIfam" id="TIGR01752">
    <property type="entry name" value="flav_long"/>
    <property type="match status" value="1"/>
</dbReference>
<evidence type="ECO:0000256" key="3">
    <source>
        <dbReference type="ARBA" id="ARBA00022448"/>
    </source>
</evidence>
<dbReference type="PRINTS" id="PR00369">
    <property type="entry name" value="FLAVODOXIN"/>
</dbReference>
<dbReference type="GO" id="GO:0010181">
    <property type="term" value="F:FMN binding"/>
    <property type="evidence" value="ECO:0007669"/>
    <property type="project" value="UniProtKB-UniRule"/>
</dbReference>
<feature type="domain" description="Flavodoxin-like" evidence="9">
    <location>
        <begin position="4"/>
        <end position="164"/>
    </location>
</feature>
<dbReference type="AlphaFoldDB" id="A0A0F5JF44"/>
<evidence type="ECO:0000313" key="10">
    <source>
        <dbReference type="EMBL" id="KKB56389.1"/>
    </source>
</evidence>
<dbReference type="InterPro" id="IPR050619">
    <property type="entry name" value="Flavodoxin"/>
</dbReference>
<sequence>MKTIGIFYGSSTGTTEDIAKRIAAKLGVDASNLYDVAKASPSDLAGYEVLILGSSTWGAGDLQDDWYDFLAKIKKLDLSGKFVAIFGCGDSSSFSDTFCDAIGTIYTDLQDTGCTFIGNVATDGYSYDDSAAVIDGQFVGLPLDELNEDDQTESRLDSWIDSLKKEDWNN</sequence>
<dbReference type="PROSITE" id="PS50902">
    <property type="entry name" value="FLAVODOXIN_LIKE"/>
    <property type="match status" value="1"/>
</dbReference>
<comment type="cofactor">
    <cofactor evidence="1 8">
        <name>FMN</name>
        <dbReference type="ChEBI" id="CHEBI:58210"/>
    </cofactor>
</comment>
<evidence type="ECO:0000259" key="9">
    <source>
        <dbReference type="PROSITE" id="PS50902"/>
    </source>
</evidence>
<evidence type="ECO:0000256" key="4">
    <source>
        <dbReference type="ARBA" id="ARBA00022630"/>
    </source>
</evidence>
<comment type="similarity">
    <text evidence="2 8">Belongs to the flavodoxin family.</text>
</comment>
<proteinExistence type="inferred from homology"/>
<gene>
    <name evidence="10" type="ORF">HMPREF1535_02364</name>
</gene>
<dbReference type="InterPro" id="IPR008254">
    <property type="entry name" value="Flavodoxin/NO_synth"/>
</dbReference>
<comment type="function">
    <text evidence="8">Low-potential electron donor to a number of redox enzymes.</text>
</comment>
<dbReference type="Pfam" id="PF00258">
    <property type="entry name" value="Flavodoxin_1"/>
    <property type="match status" value="1"/>
</dbReference>
<organism evidence="10 11">
    <name type="scientific">Parabacteroides goldsteinii DSM 19448 = WAL 12034</name>
    <dbReference type="NCBI Taxonomy" id="927665"/>
    <lineage>
        <taxon>Bacteria</taxon>
        <taxon>Pseudomonadati</taxon>
        <taxon>Bacteroidota</taxon>
        <taxon>Bacteroidia</taxon>
        <taxon>Bacteroidales</taxon>
        <taxon>Tannerellaceae</taxon>
        <taxon>Parabacteroides</taxon>
    </lineage>
</organism>
<dbReference type="HOGENOM" id="CLU_051402_1_0_10"/>
<keyword evidence="4 8" id="KW-0285">Flavoprotein</keyword>